<dbReference type="EMBL" id="FKBS01000025">
    <property type="protein sequence ID" value="SAI47464.1"/>
    <property type="molecule type" value="Genomic_DNA"/>
</dbReference>
<dbReference type="Proteomes" id="UP000077037">
    <property type="component" value="Unassembled WGS sequence"/>
</dbReference>
<protein>
    <submittedName>
        <fullName evidence="2">Phage P2 baseplate assembly protein gpV</fullName>
    </submittedName>
</protein>
<dbReference type="SUPFAM" id="SSF160719">
    <property type="entry name" value="gpW/gp25-like"/>
    <property type="match status" value="1"/>
</dbReference>
<dbReference type="Gene3D" id="3.10.450.40">
    <property type="match status" value="1"/>
</dbReference>
<sequence length="123" mass="12941">MSGYLGMDATTGRRITGRAHLAQSLTKILTTSIGSRLRRRPFGSLVPDSIDAPGNRAALLQIYAAAASAIMAWEPRIQLRGVTAQPDPAQPGRYYIDVQGEAVIDGAPQSVRIAAPLSGLGQG</sequence>
<dbReference type="InterPro" id="IPR007048">
    <property type="entry name" value="IraD/Gp25-like"/>
</dbReference>
<evidence type="ECO:0000259" key="1">
    <source>
        <dbReference type="Pfam" id="PF04965"/>
    </source>
</evidence>
<reference evidence="2 3" key="1">
    <citation type="submission" date="2016-03" db="EMBL/GenBank/DDBJ databases">
        <authorList>
            <consortium name="Pathogen Informatics"/>
        </authorList>
    </citation>
    <scope>NUCLEOTIDE SEQUENCE [LARGE SCALE GENOMIC DNA]</scope>
    <source>
        <strain evidence="2 3">NCTC13364</strain>
    </source>
</reference>
<gene>
    <name evidence="2" type="ORF">SAMEA1982600_03813</name>
</gene>
<organism evidence="2 3">
    <name type="scientific">Bordetella ansorpii</name>
    <dbReference type="NCBI Taxonomy" id="288768"/>
    <lineage>
        <taxon>Bacteria</taxon>
        <taxon>Pseudomonadati</taxon>
        <taxon>Pseudomonadota</taxon>
        <taxon>Betaproteobacteria</taxon>
        <taxon>Burkholderiales</taxon>
        <taxon>Alcaligenaceae</taxon>
        <taxon>Bordetella</taxon>
    </lineage>
</organism>
<accession>A0A157QPG6</accession>
<name>A0A157QPG6_9BORD</name>
<evidence type="ECO:0000313" key="2">
    <source>
        <dbReference type="EMBL" id="SAI47464.1"/>
    </source>
</evidence>
<dbReference type="RefSeq" id="WP_235816918.1">
    <property type="nucleotide sequence ID" value="NZ_FKBS01000025.1"/>
</dbReference>
<dbReference type="AlphaFoldDB" id="A0A157QPG6"/>
<feature type="domain" description="IraD/Gp25-like" evidence="1">
    <location>
        <begin position="17"/>
        <end position="101"/>
    </location>
</feature>
<evidence type="ECO:0000313" key="3">
    <source>
        <dbReference type="Proteomes" id="UP000077037"/>
    </source>
</evidence>
<dbReference type="Pfam" id="PF04965">
    <property type="entry name" value="GPW_gp25"/>
    <property type="match status" value="1"/>
</dbReference>
<proteinExistence type="predicted"/>